<comment type="caution">
    <text evidence="6">The sequence shown here is derived from an EMBL/GenBank/DDBJ whole genome shotgun (WGS) entry which is preliminary data.</text>
</comment>
<dbReference type="OrthoDB" id="25767at2759"/>
<dbReference type="InterPro" id="IPR020103">
    <property type="entry name" value="PsdUridine_synth_cat_dom_sf"/>
</dbReference>
<evidence type="ECO:0000256" key="3">
    <source>
        <dbReference type="ARBA" id="ARBA00023235"/>
    </source>
</evidence>
<gene>
    <name evidence="6" type="ORF">BDZ94DRAFT_1271411</name>
</gene>
<dbReference type="GO" id="GO:1990481">
    <property type="term" value="P:mRNA pseudouridine synthesis"/>
    <property type="evidence" value="ECO:0007669"/>
    <property type="project" value="TreeGrafter"/>
</dbReference>
<dbReference type="GO" id="GO:0003723">
    <property type="term" value="F:RNA binding"/>
    <property type="evidence" value="ECO:0007669"/>
    <property type="project" value="InterPro"/>
</dbReference>
<dbReference type="GO" id="GO:0031119">
    <property type="term" value="P:tRNA pseudouridine synthesis"/>
    <property type="evidence" value="ECO:0007669"/>
    <property type="project" value="TreeGrafter"/>
</dbReference>
<feature type="domain" description="Pseudouridine synthase I TruA alpha/beta" evidence="5">
    <location>
        <begin position="275"/>
        <end position="401"/>
    </location>
</feature>
<dbReference type="HAMAP" id="MF_00171">
    <property type="entry name" value="TruA"/>
    <property type="match status" value="1"/>
</dbReference>
<evidence type="ECO:0000313" key="6">
    <source>
        <dbReference type="EMBL" id="KAF9458170.1"/>
    </source>
</evidence>
<dbReference type="InterPro" id="IPR001406">
    <property type="entry name" value="PsdUridine_synth_TruA"/>
</dbReference>
<protein>
    <submittedName>
        <fullName evidence="6">Pseudouridine synthase</fullName>
    </submittedName>
</protein>
<dbReference type="InterPro" id="IPR020094">
    <property type="entry name" value="TruA/RsuA/RluB/E/F_N"/>
</dbReference>
<dbReference type="GO" id="GO:0009982">
    <property type="term" value="F:pseudouridine synthase activity"/>
    <property type="evidence" value="ECO:0007669"/>
    <property type="project" value="InterPro"/>
</dbReference>
<evidence type="ECO:0000259" key="5">
    <source>
        <dbReference type="Pfam" id="PF01416"/>
    </source>
</evidence>
<dbReference type="PANTHER" id="PTHR11142:SF5">
    <property type="entry name" value="TRNA PSEUDOURIDINE(38_39) SYNTHASE"/>
    <property type="match status" value="1"/>
</dbReference>
<dbReference type="PANTHER" id="PTHR11142">
    <property type="entry name" value="PSEUDOURIDYLATE SYNTHASE"/>
    <property type="match status" value="1"/>
</dbReference>
<dbReference type="EMBL" id="MU150348">
    <property type="protein sequence ID" value="KAF9458170.1"/>
    <property type="molecule type" value="Genomic_DNA"/>
</dbReference>
<dbReference type="Gene3D" id="3.30.70.660">
    <property type="entry name" value="Pseudouridine synthase I, catalytic domain, C-terminal subdomain"/>
    <property type="match status" value="1"/>
</dbReference>
<evidence type="ECO:0000313" key="7">
    <source>
        <dbReference type="Proteomes" id="UP000807353"/>
    </source>
</evidence>
<evidence type="ECO:0000256" key="2">
    <source>
        <dbReference type="ARBA" id="ARBA00022694"/>
    </source>
</evidence>
<keyword evidence="7" id="KW-1185">Reference proteome</keyword>
<sequence>MTLGLKSLKGPLSIHRRVMASPSTYEGWSREDLISRLSELEHWSTHPKQRPPSPKPRIKKTFDFTTHARRKIALKFCYSGWEYGGLAFQNMKTTLPTVEGVLFDAMAKAKLVDAAGGFDGCGWEKCGRTDRGVSAAGQVISLWIRSALGSGGDQTRMTQPGSSMAEDRPAHTTSPPTSPEGVDGGKIPGLEFGFDEGDLDVPPSNSSLRSPPRLEHDYLSMINRLLPPTIRILAWSPVLDTFSARFSCTFRHYKYFFSINTLPGPGLDIDRMRAAASRLIGEHDFRNLCKLDPAKQITMFRRKVMRADIEPLNGAGDDGMYVFNLIGSAFLYHQVRHIMSILFMVGSGIEDPSVVTSLMNVEGGLEAQADSGDGAIEVVDRKPEYQMADALPLMLWDCGYPEGDLNWLTTPSEDNCISKGNANGNVNGGTDLYQQLHSVYSRSQVYTALNNHFLTAASKFHLPPPSQSVIEIPASATPIKLLIPLGGGTYKRTGQEKYTPLLLRSRLDSVEVTNERWRLGKGFRRNERRKAAEGASDDDLDGNE</sequence>
<keyword evidence="2" id="KW-0819">tRNA processing</keyword>
<dbReference type="GO" id="GO:0005737">
    <property type="term" value="C:cytoplasm"/>
    <property type="evidence" value="ECO:0007669"/>
    <property type="project" value="TreeGrafter"/>
</dbReference>
<evidence type="ECO:0000256" key="4">
    <source>
        <dbReference type="SAM" id="MobiDB-lite"/>
    </source>
</evidence>
<reference evidence="6" key="1">
    <citation type="submission" date="2020-11" db="EMBL/GenBank/DDBJ databases">
        <authorList>
            <consortium name="DOE Joint Genome Institute"/>
            <person name="Ahrendt S."/>
            <person name="Riley R."/>
            <person name="Andreopoulos W."/>
            <person name="Labutti K."/>
            <person name="Pangilinan J."/>
            <person name="Ruiz-Duenas F.J."/>
            <person name="Barrasa J.M."/>
            <person name="Sanchez-Garcia M."/>
            <person name="Camarero S."/>
            <person name="Miyauchi S."/>
            <person name="Serrano A."/>
            <person name="Linde D."/>
            <person name="Babiker R."/>
            <person name="Drula E."/>
            <person name="Ayuso-Fernandez I."/>
            <person name="Pacheco R."/>
            <person name="Padilla G."/>
            <person name="Ferreira P."/>
            <person name="Barriuso J."/>
            <person name="Kellner H."/>
            <person name="Castanera R."/>
            <person name="Alfaro M."/>
            <person name="Ramirez L."/>
            <person name="Pisabarro A.G."/>
            <person name="Kuo A."/>
            <person name="Tritt A."/>
            <person name="Lipzen A."/>
            <person name="He G."/>
            <person name="Yan M."/>
            <person name="Ng V."/>
            <person name="Cullen D."/>
            <person name="Martin F."/>
            <person name="Rosso M.-N."/>
            <person name="Henrissat B."/>
            <person name="Hibbett D."/>
            <person name="Martinez A.T."/>
            <person name="Grigoriev I.V."/>
        </authorList>
    </citation>
    <scope>NUCLEOTIDE SEQUENCE</scope>
    <source>
        <strain evidence="6">CBS 247.69</strain>
    </source>
</reference>
<keyword evidence="3" id="KW-0413">Isomerase</keyword>
<dbReference type="InterPro" id="IPR020095">
    <property type="entry name" value="PsdUridine_synth_TruA_C"/>
</dbReference>
<organism evidence="6 7">
    <name type="scientific">Collybia nuda</name>
    <dbReference type="NCBI Taxonomy" id="64659"/>
    <lineage>
        <taxon>Eukaryota</taxon>
        <taxon>Fungi</taxon>
        <taxon>Dikarya</taxon>
        <taxon>Basidiomycota</taxon>
        <taxon>Agaricomycotina</taxon>
        <taxon>Agaricomycetes</taxon>
        <taxon>Agaricomycetidae</taxon>
        <taxon>Agaricales</taxon>
        <taxon>Tricholomatineae</taxon>
        <taxon>Clitocybaceae</taxon>
        <taxon>Collybia</taxon>
    </lineage>
</organism>
<dbReference type="SUPFAM" id="SSF55120">
    <property type="entry name" value="Pseudouridine synthase"/>
    <property type="match status" value="1"/>
</dbReference>
<dbReference type="AlphaFoldDB" id="A0A9P6CDH9"/>
<feature type="compositionally biased region" description="Polar residues" evidence="4">
    <location>
        <begin position="153"/>
        <end position="162"/>
    </location>
</feature>
<name>A0A9P6CDH9_9AGAR</name>
<proteinExistence type="inferred from homology"/>
<comment type="similarity">
    <text evidence="1">Belongs to the tRNA pseudouridine synthase TruA family.</text>
</comment>
<accession>A0A9P6CDH9</accession>
<dbReference type="Proteomes" id="UP000807353">
    <property type="component" value="Unassembled WGS sequence"/>
</dbReference>
<dbReference type="Gene3D" id="3.30.70.580">
    <property type="entry name" value="Pseudouridine synthase I, catalytic domain, N-terminal subdomain"/>
    <property type="match status" value="1"/>
</dbReference>
<dbReference type="InterPro" id="IPR020097">
    <property type="entry name" value="PsdUridine_synth_TruA_a/b_dom"/>
</dbReference>
<dbReference type="Pfam" id="PF01416">
    <property type="entry name" value="PseudoU_synth_1"/>
    <property type="match status" value="1"/>
</dbReference>
<evidence type="ECO:0000256" key="1">
    <source>
        <dbReference type="ARBA" id="ARBA00009375"/>
    </source>
</evidence>
<feature type="region of interest" description="Disordered" evidence="4">
    <location>
        <begin position="150"/>
        <end position="187"/>
    </location>
</feature>
<dbReference type="GO" id="GO:0005634">
    <property type="term" value="C:nucleus"/>
    <property type="evidence" value="ECO:0007669"/>
    <property type="project" value="TreeGrafter"/>
</dbReference>